<evidence type="ECO:0000313" key="1">
    <source>
        <dbReference type="EMBL" id="MDR7375412.1"/>
    </source>
</evidence>
<dbReference type="Proteomes" id="UP001180487">
    <property type="component" value="Unassembled WGS sequence"/>
</dbReference>
<sequence length="304" mass="34221">MSVYTVPVGTTVISVGKLLQWIAEQVIPVVEVPSSLGDLTKQMLLGRNDQGLDHWQDQPLALEDWAILDRVWKGLPDVLSVDQLEWPAYKGAFERWKQANPEDAPPWRPAAIFVDQVGTDQIKRSNVFNTHYWVLDGRLKSGETRGISEDRVETRQMGPGVLLPVAEAKAYLEQAGFTLEVGTIPASAQSSAAPAPAVGLDYSLLATPAELLDAFGKWGMQAAWFSDLNSRKWLHDSRRRTGQGQRGHTIEPLFCPFEVMNGLIRKVRKEKRLQPDTAWRTLEHKFPKVYATFENHDPRDRTRG</sequence>
<keyword evidence="2" id="KW-1185">Reference proteome</keyword>
<gene>
    <name evidence="1" type="ORF">J2X19_000070</name>
</gene>
<comment type="caution">
    <text evidence="1">The sequence shown here is derived from an EMBL/GenBank/DDBJ whole genome shotgun (WGS) entry which is preliminary data.</text>
</comment>
<organism evidence="1 2">
    <name type="scientific">Rhodoferax ferrireducens</name>
    <dbReference type="NCBI Taxonomy" id="192843"/>
    <lineage>
        <taxon>Bacteria</taxon>
        <taxon>Pseudomonadati</taxon>
        <taxon>Pseudomonadota</taxon>
        <taxon>Betaproteobacteria</taxon>
        <taxon>Burkholderiales</taxon>
        <taxon>Comamonadaceae</taxon>
        <taxon>Rhodoferax</taxon>
    </lineage>
</organism>
<reference evidence="1 2" key="1">
    <citation type="submission" date="2023-07" db="EMBL/GenBank/DDBJ databases">
        <title>Sorghum-associated microbial communities from plants grown in Nebraska, USA.</title>
        <authorList>
            <person name="Schachtman D."/>
        </authorList>
    </citation>
    <scope>NUCLEOTIDE SEQUENCE [LARGE SCALE GENOMIC DNA]</scope>
    <source>
        <strain evidence="1 2">BE313</strain>
    </source>
</reference>
<name>A0ABU2C241_9BURK</name>
<evidence type="ECO:0000313" key="2">
    <source>
        <dbReference type="Proteomes" id="UP001180487"/>
    </source>
</evidence>
<accession>A0ABU2C241</accession>
<proteinExistence type="predicted"/>
<dbReference type="EMBL" id="JAVDXT010000001">
    <property type="protein sequence ID" value="MDR7375412.1"/>
    <property type="molecule type" value="Genomic_DNA"/>
</dbReference>
<protein>
    <submittedName>
        <fullName evidence="1">Uncharacterized protein</fullName>
    </submittedName>
</protein>
<dbReference type="RefSeq" id="WP_310369619.1">
    <property type="nucleotide sequence ID" value="NZ_JAVDXT010000001.1"/>
</dbReference>